<proteinExistence type="predicted"/>
<keyword evidence="2" id="KW-1185">Reference proteome</keyword>
<dbReference type="EMBL" id="JARNBH010000042">
    <property type="protein sequence ID" value="MEC0276802.1"/>
    <property type="molecule type" value="Genomic_DNA"/>
</dbReference>
<dbReference type="RefSeq" id="WP_367408343.1">
    <property type="nucleotide sequence ID" value="NZ_JARNBH010000042.1"/>
</dbReference>
<sequence length="505" mass="58564">MRLLDVPVGHKYYDDIMEAYTTILDDGEPLLDTLPYQYYVKDKPYIYAEITSKKNQLTYVIKGKTFKPDNEDNPLQVTVDGIPWGYKSTKIVKKDTQVVLHIAPKEGSIVSFISPGVPSIGSDERPKKPGEIWYPRHELTHSDQYVWWPNVVGREYVTVFGERLKRIQMDPDDWDTKKSGPYDKGKYAFHSPYDEALATKYIGNKTDVYLITASGRIYLPWNLEGVTVKITYAYNTKGRSAPKSSRYVKNHTETFKAWAGSGSGGIMAARNDRFFPDAAITRAEMVIAIARLREHFQVRYTDTAFEQSEDWVIQDNITAYQGQTVFRLNGTYPSGKGKLIVKKNRTPNVYNPKSSERLRLNRDYRETNDHTITLLKPAEEDYVYEFWYSKKYGELYYDLGRNVKYYDTGTKKLRSVNGTTAPWVDYMMKLENEKLLDGSRLIGGSKITSWHNKSKTQPRVTNFDHPVAGKDKAYKYFFMPNNRVDRLEVAGMLNRFRLWCIERFK</sequence>
<dbReference type="AlphaFoldDB" id="A0AAW9NQX5"/>
<comment type="caution">
    <text evidence="1">The sequence shown here is derived from an EMBL/GenBank/DDBJ whole genome shotgun (WGS) entry which is preliminary data.</text>
</comment>
<accession>A0AAW9NQX5</accession>
<dbReference type="Proteomes" id="UP001307168">
    <property type="component" value="Unassembled WGS sequence"/>
</dbReference>
<organism evidence="1 2">
    <name type="scientific">Peribacillus castrilensis</name>
    <dbReference type="NCBI Taxonomy" id="2897690"/>
    <lineage>
        <taxon>Bacteria</taxon>
        <taxon>Bacillati</taxon>
        <taxon>Bacillota</taxon>
        <taxon>Bacilli</taxon>
        <taxon>Bacillales</taxon>
        <taxon>Bacillaceae</taxon>
        <taxon>Peribacillus</taxon>
    </lineage>
</organism>
<evidence type="ECO:0008006" key="3">
    <source>
        <dbReference type="Google" id="ProtNLM"/>
    </source>
</evidence>
<evidence type="ECO:0000313" key="2">
    <source>
        <dbReference type="Proteomes" id="UP001307168"/>
    </source>
</evidence>
<evidence type="ECO:0000313" key="1">
    <source>
        <dbReference type="EMBL" id="MEC0276802.1"/>
    </source>
</evidence>
<name>A0AAW9NQX5_9BACI</name>
<gene>
    <name evidence="1" type="ORF">P4706_27825</name>
</gene>
<reference evidence="1 2" key="1">
    <citation type="submission" date="2023-03" db="EMBL/GenBank/DDBJ databases">
        <title>Bacillus Genome Sequencing.</title>
        <authorList>
            <person name="Dunlap C."/>
        </authorList>
    </citation>
    <scope>NUCLEOTIDE SEQUENCE [LARGE SCALE GENOMIC DNA]</scope>
    <source>
        <strain evidence="1 2">B-41290</strain>
    </source>
</reference>
<protein>
    <recommendedName>
        <fullName evidence="3">S-layer homology domain-containing protein</fullName>
    </recommendedName>
</protein>